<dbReference type="PROSITE" id="PS00710">
    <property type="entry name" value="PGM_PMM"/>
    <property type="match status" value="1"/>
</dbReference>
<dbReference type="GO" id="GO:0006006">
    <property type="term" value="P:glucose metabolic process"/>
    <property type="evidence" value="ECO:0007669"/>
    <property type="project" value="UniProtKB-KW"/>
</dbReference>
<dbReference type="Gene3D" id="3.40.120.10">
    <property type="entry name" value="Alpha-D-Glucose-1,6-Bisphosphate, subunit A, domain 3"/>
    <property type="match status" value="3"/>
</dbReference>
<dbReference type="Pfam" id="PF02878">
    <property type="entry name" value="PGM_PMM_I"/>
    <property type="match status" value="1"/>
</dbReference>
<dbReference type="GO" id="GO:0000287">
    <property type="term" value="F:magnesium ion binding"/>
    <property type="evidence" value="ECO:0007669"/>
    <property type="project" value="InterPro"/>
</dbReference>
<organism evidence="20 21">
    <name type="scientific">Marinithermofilum abyssi</name>
    <dbReference type="NCBI Taxonomy" id="1571185"/>
    <lineage>
        <taxon>Bacteria</taxon>
        <taxon>Bacillati</taxon>
        <taxon>Bacillota</taxon>
        <taxon>Bacilli</taxon>
        <taxon>Bacillales</taxon>
        <taxon>Thermoactinomycetaceae</taxon>
        <taxon>Marinithermofilum</taxon>
    </lineage>
</organism>
<feature type="domain" description="Alpha-D-phosphohexomutase C-terminal" evidence="16">
    <location>
        <begin position="490"/>
        <end position="535"/>
    </location>
</feature>
<comment type="cofactor">
    <cofactor evidence="2">
        <name>Mg(2+)</name>
        <dbReference type="ChEBI" id="CHEBI:18420"/>
    </cofactor>
</comment>
<evidence type="ECO:0000256" key="6">
    <source>
        <dbReference type="ARBA" id="ARBA00012728"/>
    </source>
</evidence>
<dbReference type="InterPro" id="IPR005841">
    <property type="entry name" value="Alpha-D-phosphohexomutase_SF"/>
</dbReference>
<dbReference type="Proteomes" id="UP000625210">
    <property type="component" value="Unassembled WGS sequence"/>
</dbReference>
<evidence type="ECO:0000256" key="9">
    <source>
        <dbReference type="ARBA" id="ARBA00022723"/>
    </source>
</evidence>
<evidence type="ECO:0000256" key="13">
    <source>
        <dbReference type="ARBA" id="ARBA00041398"/>
    </source>
</evidence>
<dbReference type="Gene3D" id="3.30.310.50">
    <property type="entry name" value="Alpha-D-phosphohexomutase, C-terminal domain"/>
    <property type="match status" value="1"/>
</dbReference>
<feature type="domain" description="Alpha-D-phosphohexomutase alpha/beta/alpha" evidence="17">
    <location>
        <begin position="39"/>
        <end position="178"/>
    </location>
</feature>
<dbReference type="EMBL" id="BMHQ01000005">
    <property type="protein sequence ID" value="GGE17000.1"/>
    <property type="molecule type" value="Genomic_DNA"/>
</dbReference>
<comment type="pathway">
    <text evidence="3">Glycolipid metabolism; diglucosyl-diacylglycerol biosynthesis.</text>
</comment>
<proteinExistence type="inferred from homology"/>
<dbReference type="PANTHER" id="PTHR45745">
    <property type="entry name" value="PHOSPHOMANNOMUTASE 45A"/>
    <property type="match status" value="1"/>
</dbReference>
<evidence type="ECO:0000259" key="18">
    <source>
        <dbReference type="Pfam" id="PF02879"/>
    </source>
</evidence>
<reference evidence="20" key="1">
    <citation type="journal article" date="2014" name="Int. J. Syst. Evol. Microbiol.">
        <title>Complete genome sequence of Corynebacterium casei LMG S-19264T (=DSM 44701T), isolated from a smear-ripened cheese.</title>
        <authorList>
            <consortium name="US DOE Joint Genome Institute (JGI-PGF)"/>
            <person name="Walter F."/>
            <person name="Albersmeier A."/>
            <person name="Kalinowski J."/>
            <person name="Ruckert C."/>
        </authorList>
    </citation>
    <scope>NUCLEOTIDE SEQUENCE</scope>
    <source>
        <strain evidence="20">CGMCC 1.15179</strain>
    </source>
</reference>
<dbReference type="SUPFAM" id="SSF53738">
    <property type="entry name" value="Phosphoglucomutase, first 3 domains"/>
    <property type="match status" value="3"/>
</dbReference>
<evidence type="ECO:0000256" key="4">
    <source>
        <dbReference type="ARBA" id="ARBA00005189"/>
    </source>
</evidence>
<comment type="similarity">
    <text evidence="5 15">Belongs to the phosphohexose mutase family.</text>
</comment>
<dbReference type="InterPro" id="IPR005843">
    <property type="entry name" value="A-D-PHexomutase_C"/>
</dbReference>
<evidence type="ECO:0000259" key="16">
    <source>
        <dbReference type="Pfam" id="PF00408"/>
    </source>
</evidence>
<dbReference type="InterPro" id="IPR016066">
    <property type="entry name" value="A-D-PHexomutase_CS"/>
</dbReference>
<evidence type="ECO:0000256" key="7">
    <source>
        <dbReference type="ARBA" id="ARBA00022526"/>
    </source>
</evidence>
<evidence type="ECO:0000256" key="1">
    <source>
        <dbReference type="ARBA" id="ARBA00000443"/>
    </source>
</evidence>
<name>A0A8J2VFE0_9BACL</name>
<dbReference type="EC" id="5.4.2.2" evidence="6"/>
<dbReference type="InterPro" id="IPR016055">
    <property type="entry name" value="A-D-PHexomutase_a/b/a-I/II/III"/>
</dbReference>
<evidence type="ECO:0000256" key="12">
    <source>
        <dbReference type="ARBA" id="ARBA00039995"/>
    </source>
</evidence>
<keyword evidence="21" id="KW-1185">Reference proteome</keyword>
<feature type="domain" description="Alpha-D-phosphohexomutase alpha/beta/alpha" evidence="18">
    <location>
        <begin position="206"/>
        <end position="310"/>
    </location>
</feature>
<keyword evidence="10 15" id="KW-0460">Magnesium</keyword>
<dbReference type="Pfam" id="PF00408">
    <property type="entry name" value="PGM_PMM_IV"/>
    <property type="match status" value="1"/>
</dbReference>
<keyword evidence="7" id="KW-0119">Carbohydrate metabolism</keyword>
<sequence>MNASYQRWQLYSNLDPELKEELASYNKTDIEDAFYRHLAFGTAGMRGLIGPGTNRINRYTVRRTTTGLARFLSAQGEKTKNQGVVIAYDSRRMSPEFAEEAACVLAYYGVPVYLFPSLRPTPILSFAVRHLNTAAGIMITASHNPPEYNGYKLYGEDGAQMPPYKVEHIIREIEQIENELTLPTMSKEEGIRTGLIRILGDEVDRAYIEKVKSLSLEQQKNPSPDPLRIVFTPLHGTGNLPIRQVLEELGYTHLYIVPEQEQPDPDFPTVSSPNPEERQAFDLALTQAKEQKADIVLGTDPDADRLGLFAKNAAGEYTAFNGNQIGVLLLHYLLERRKEKGKLPENGVVLKSLVTSEMGTVIAREHGVTMVDVLTGFKYIAEKIEEYRNTGRHTFLFGYEESYGYLFGDFVRDKDAVQAAMMCCDMAAYYKQQGRTLDQVLEQLFEKHGVYAEDLFSMTFKGKAGQEKMDRIMTEWRTTPLKTIGGIPVRELKDYAKRIDGLPQADVLKYLLEDGCWIAVRPSGTEPKIKFYFSVVAKTREDAEDKMNRIQADVRDLVERS</sequence>
<evidence type="ECO:0000256" key="5">
    <source>
        <dbReference type="ARBA" id="ARBA00010231"/>
    </source>
</evidence>
<dbReference type="InterPro" id="IPR005846">
    <property type="entry name" value="A-D-PHexomutase_a/b/a-III"/>
</dbReference>
<feature type="domain" description="Alpha-D-phosphohexomutase alpha/beta/alpha" evidence="19">
    <location>
        <begin position="321"/>
        <end position="447"/>
    </location>
</feature>
<evidence type="ECO:0000313" key="21">
    <source>
        <dbReference type="Proteomes" id="UP000625210"/>
    </source>
</evidence>
<dbReference type="PRINTS" id="PR00509">
    <property type="entry name" value="PGMPMM"/>
</dbReference>
<evidence type="ECO:0000256" key="14">
    <source>
        <dbReference type="ARBA" id="ARBA00041467"/>
    </source>
</evidence>
<evidence type="ECO:0000256" key="3">
    <source>
        <dbReference type="ARBA" id="ARBA00005164"/>
    </source>
</evidence>
<keyword evidence="7" id="KW-0313">Glucose metabolism</keyword>
<dbReference type="GO" id="GO:0006166">
    <property type="term" value="P:purine ribonucleoside salvage"/>
    <property type="evidence" value="ECO:0007669"/>
    <property type="project" value="TreeGrafter"/>
</dbReference>
<evidence type="ECO:0000256" key="10">
    <source>
        <dbReference type="ARBA" id="ARBA00022842"/>
    </source>
</evidence>
<evidence type="ECO:0000256" key="11">
    <source>
        <dbReference type="ARBA" id="ARBA00023235"/>
    </source>
</evidence>
<dbReference type="GO" id="GO:0008973">
    <property type="term" value="F:phosphopentomutase activity"/>
    <property type="evidence" value="ECO:0007669"/>
    <property type="project" value="TreeGrafter"/>
</dbReference>
<accession>A0A8J2VFE0</accession>
<keyword evidence="11" id="KW-0413">Isomerase</keyword>
<dbReference type="RefSeq" id="WP_188647575.1">
    <property type="nucleotide sequence ID" value="NZ_BMHQ01000005.1"/>
</dbReference>
<evidence type="ECO:0000259" key="17">
    <source>
        <dbReference type="Pfam" id="PF02878"/>
    </source>
</evidence>
<keyword evidence="8" id="KW-0597">Phosphoprotein</keyword>
<dbReference type="InterPro" id="IPR005844">
    <property type="entry name" value="A-D-PHexomutase_a/b/a-I"/>
</dbReference>
<evidence type="ECO:0000256" key="8">
    <source>
        <dbReference type="ARBA" id="ARBA00022553"/>
    </source>
</evidence>
<dbReference type="SUPFAM" id="SSF55957">
    <property type="entry name" value="Phosphoglucomutase, C-terminal domain"/>
    <property type="match status" value="1"/>
</dbReference>
<dbReference type="InterPro" id="IPR036900">
    <property type="entry name" value="A-D-PHexomutase_C_sf"/>
</dbReference>
<dbReference type="PANTHER" id="PTHR45745:SF1">
    <property type="entry name" value="PHOSPHOGLUCOMUTASE 2B-RELATED"/>
    <property type="match status" value="1"/>
</dbReference>
<dbReference type="GO" id="GO:0004614">
    <property type="term" value="F:phosphoglucomutase activity"/>
    <property type="evidence" value="ECO:0007669"/>
    <property type="project" value="UniProtKB-EC"/>
</dbReference>
<evidence type="ECO:0000313" key="20">
    <source>
        <dbReference type="EMBL" id="GGE17000.1"/>
    </source>
</evidence>
<evidence type="ECO:0000256" key="15">
    <source>
        <dbReference type="RuleBase" id="RU004326"/>
    </source>
</evidence>
<protein>
    <recommendedName>
        <fullName evidence="12">Phosphoglucomutase</fullName>
        <ecNumber evidence="6">5.4.2.2</ecNumber>
    </recommendedName>
    <alternativeName>
        <fullName evidence="14">Alpha-phosphoglucomutase</fullName>
    </alternativeName>
    <alternativeName>
        <fullName evidence="13">Glucose phosphomutase</fullName>
    </alternativeName>
</protein>
<dbReference type="Pfam" id="PF02879">
    <property type="entry name" value="PGM_PMM_II"/>
    <property type="match status" value="1"/>
</dbReference>
<dbReference type="Pfam" id="PF02880">
    <property type="entry name" value="PGM_PMM_III"/>
    <property type="match status" value="1"/>
</dbReference>
<keyword evidence="9 15" id="KW-0479">Metal-binding</keyword>
<dbReference type="InterPro" id="IPR005845">
    <property type="entry name" value="A-D-PHexomutase_a/b/a-II"/>
</dbReference>
<comment type="caution">
    <text evidence="20">The sequence shown here is derived from an EMBL/GenBank/DDBJ whole genome shotgun (WGS) entry which is preliminary data.</text>
</comment>
<dbReference type="AlphaFoldDB" id="A0A8J2VFE0"/>
<gene>
    <name evidence="20" type="primary">pgcA</name>
    <name evidence="20" type="ORF">GCM10011571_18370</name>
</gene>
<reference evidence="20" key="2">
    <citation type="submission" date="2020-09" db="EMBL/GenBank/DDBJ databases">
        <authorList>
            <person name="Sun Q."/>
            <person name="Zhou Y."/>
        </authorList>
    </citation>
    <scope>NUCLEOTIDE SEQUENCE</scope>
    <source>
        <strain evidence="20">CGMCC 1.15179</strain>
    </source>
</reference>
<comment type="pathway">
    <text evidence="4">Lipid metabolism.</text>
</comment>
<evidence type="ECO:0000259" key="19">
    <source>
        <dbReference type="Pfam" id="PF02880"/>
    </source>
</evidence>
<evidence type="ECO:0000256" key="2">
    <source>
        <dbReference type="ARBA" id="ARBA00001946"/>
    </source>
</evidence>
<dbReference type="CDD" id="cd05799">
    <property type="entry name" value="PGM2"/>
    <property type="match status" value="1"/>
</dbReference>
<comment type="catalytic activity">
    <reaction evidence="1">
        <text>alpha-D-glucose 1-phosphate = alpha-D-glucose 6-phosphate</text>
        <dbReference type="Rhea" id="RHEA:23536"/>
        <dbReference type="ChEBI" id="CHEBI:58225"/>
        <dbReference type="ChEBI" id="CHEBI:58601"/>
        <dbReference type="EC" id="5.4.2.2"/>
    </reaction>
</comment>